<dbReference type="Gene3D" id="1.10.1380.10">
    <property type="entry name" value="Neutral endopeptidase , domain2"/>
    <property type="match status" value="1"/>
</dbReference>
<sequence length="686" mass="75780">MKNRIVKPLAKPVAKSMAWAVGLALCTGAIAGPSGNFDVKELDKNIDACADFNGFVNAKWVAAHPIPADRTRWGSFDALREDSLNVQRGIVETAASSAAKAKPGSIEQKIGYLYASGMDEAAIEKAGFDPLKPQLARIDALKSNKDIVAYITDSYAKGDGVVFGFFGNADFKDSNKQIAYASQGGLGLPTADYYSKPDFAKIRDAYVAHIARTLELTGVSAADAQSQAKAVMAFETRLAAASLVPTELRQPENRYHYVSIADADKVTPHFEWAAFFKAQGADVRDGFSLSHPKFFTEFDKMLADVPVADWQAYLRFHAIDGATPYLSKAFQQEDFEFNAKTLNGQKEMKARWKRTLDTVNEGMGMALGELYVAKTFSPDSKQRAQALVDNLRVAYKSRIEKLEWMSDATKQKALEKWASFTPKIGYPDKWRDWSGLQVKQGDYYGNVMSAAKFNYDYRIAKIGKPVDRTEWGMTPQTVNAYYNAQKNEIVFPAAILQSPFFDAKADDALNYGGIGAVIGHEMGHGYDDQGSKFDAQGNNVNWWTDGDRKAFEARTDKLAEQFNGYEALPGKFVNGKLTMGENIGDLGGLNAAYDALQMALAKNPAEANKKIDGYTPDQRFFLNWARVWRGNIRPEAQLTLLNTDPHAPAQFRAIGAPSNMQAFAQAFQCKADAKMVRSGDKQVKIW</sequence>
<protein>
    <submittedName>
        <fullName evidence="11">Peptidase</fullName>
    </submittedName>
</protein>
<evidence type="ECO:0000256" key="1">
    <source>
        <dbReference type="ARBA" id="ARBA00001947"/>
    </source>
</evidence>
<keyword evidence="7" id="KW-0482">Metalloprotease</keyword>
<dbReference type="PANTHER" id="PTHR11733">
    <property type="entry name" value="ZINC METALLOPROTEASE FAMILY M13 NEPRILYSIN-RELATED"/>
    <property type="match status" value="1"/>
</dbReference>
<feature type="domain" description="Peptidase M13 C-terminal" evidence="9">
    <location>
        <begin position="479"/>
        <end position="683"/>
    </location>
</feature>
<evidence type="ECO:0000256" key="8">
    <source>
        <dbReference type="SAM" id="SignalP"/>
    </source>
</evidence>
<evidence type="ECO:0000256" key="4">
    <source>
        <dbReference type="ARBA" id="ARBA00022723"/>
    </source>
</evidence>
<dbReference type="CDD" id="cd08662">
    <property type="entry name" value="M13"/>
    <property type="match status" value="1"/>
</dbReference>
<evidence type="ECO:0000256" key="5">
    <source>
        <dbReference type="ARBA" id="ARBA00022801"/>
    </source>
</evidence>
<accession>A0ABW8K668</accession>
<comment type="cofactor">
    <cofactor evidence="1">
        <name>Zn(2+)</name>
        <dbReference type="ChEBI" id="CHEBI:29105"/>
    </cofactor>
</comment>
<comment type="caution">
    <text evidence="11">The sequence shown here is derived from an EMBL/GenBank/DDBJ whole genome shotgun (WGS) entry which is preliminary data.</text>
</comment>
<dbReference type="SUPFAM" id="SSF55486">
    <property type="entry name" value="Metalloproteases ('zincins'), catalytic domain"/>
    <property type="match status" value="1"/>
</dbReference>
<reference evidence="11 12" key="1">
    <citation type="submission" date="2020-10" db="EMBL/GenBank/DDBJ databases">
        <title>Phylogeny of dyella-like bacteria.</title>
        <authorList>
            <person name="Fu J."/>
        </authorList>
    </citation>
    <scope>NUCLEOTIDE SEQUENCE [LARGE SCALE GENOMIC DNA]</scope>
    <source>
        <strain evidence="11 12">BB4</strain>
    </source>
</reference>
<dbReference type="PROSITE" id="PS51885">
    <property type="entry name" value="NEPRILYSIN"/>
    <property type="match status" value="1"/>
</dbReference>
<feature type="domain" description="Peptidase M13 N-terminal" evidence="10">
    <location>
        <begin position="49"/>
        <end position="427"/>
    </location>
</feature>
<gene>
    <name evidence="11" type="ORF">ISS97_12460</name>
</gene>
<evidence type="ECO:0000313" key="12">
    <source>
        <dbReference type="Proteomes" id="UP001620408"/>
    </source>
</evidence>
<feature type="chain" id="PRO_5046324170" evidence="8">
    <location>
        <begin position="32"/>
        <end position="686"/>
    </location>
</feature>
<comment type="similarity">
    <text evidence="2">Belongs to the peptidase M13 family.</text>
</comment>
<keyword evidence="5" id="KW-0378">Hydrolase</keyword>
<name>A0ABW8K668_9GAMM</name>
<dbReference type="InterPro" id="IPR000718">
    <property type="entry name" value="Peptidase_M13"/>
</dbReference>
<feature type="signal peptide" evidence="8">
    <location>
        <begin position="1"/>
        <end position="31"/>
    </location>
</feature>
<evidence type="ECO:0000256" key="3">
    <source>
        <dbReference type="ARBA" id="ARBA00022670"/>
    </source>
</evidence>
<keyword evidence="8" id="KW-0732">Signal</keyword>
<dbReference type="EMBL" id="JADIKD010000011">
    <property type="protein sequence ID" value="MFK2918080.1"/>
    <property type="molecule type" value="Genomic_DNA"/>
</dbReference>
<dbReference type="Pfam" id="PF05649">
    <property type="entry name" value="Peptidase_M13_N"/>
    <property type="match status" value="1"/>
</dbReference>
<proteinExistence type="inferred from homology"/>
<dbReference type="InterPro" id="IPR018497">
    <property type="entry name" value="Peptidase_M13_C"/>
</dbReference>
<organism evidence="11 12">
    <name type="scientific">Dyella koreensis</name>
    <dbReference type="NCBI Taxonomy" id="311235"/>
    <lineage>
        <taxon>Bacteria</taxon>
        <taxon>Pseudomonadati</taxon>
        <taxon>Pseudomonadota</taxon>
        <taxon>Gammaproteobacteria</taxon>
        <taxon>Lysobacterales</taxon>
        <taxon>Rhodanobacteraceae</taxon>
        <taxon>Dyella</taxon>
    </lineage>
</organism>
<keyword evidence="6" id="KW-0862">Zinc</keyword>
<dbReference type="InterPro" id="IPR024079">
    <property type="entry name" value="MetalloPept_cat_dom_sf"/>
</dbReference>
<evidence type="ECO:0000256" key="6">
    <source>
        <dbReference type="ARBA" id="ARBA00022833"/>
    </source>
</evidence>
<dbReference type="InterPro" id="IPR008753">
    <property type="entry name" value="Peptidase_M13_N"/>
</dbReference>
<keyword evidence="3" id="KW-0645">Protease</keyword>
<keyword evidence="12" id="KW-1185">Reference proteome</keyword>
<dbReference type="RefSeq" id="WP_379983835.1">
    <property type="nucleotide sequence ID" value="NZ_JADIKD010000011.1"/>
</dbReference>
<evidence type="ECO:0000313" key="11">
    <source>
        <dbReference type="EMBL" id="MFK2918080.1"/>
    </source>
</evidence>
<dbReference type="InterPro" id="IPR042089">
    <property type="entry name" value="Peptidase_M13_dom_2"/>
</dbReference>
<keyword evidence="4" id="KW-0479">Metal-binding</keyword>
<evidence type="ECO:0000256" key="7">
    <source>
        <dbReference type="ARBA" id="ARBA00023049"/>
    </source>
</evidence>
<evidence type="ECO:0000256" key="2">
    <source>
        <dbReference type="ARBA" id="ARBA00007357"/>
    </source>
</evidence>
<dbReference type="PANTHER" id="PTHR11733:SF167">
    <property type="entry name" value="FI17812P1-RELATED"/>
    <property type="match status" value="1"/>
</dbReference>
<evidence type="ECO:0000259" key="10">
    <source>
        <dbReference type="Pfam" id="PF05649"/>
    </source>
</evidence>
<dbReference type="Proteomes" id="UP001620408">
    <property type="component" value="Unassembled WGS sequence"/>
</dbReference>
<evidence type="ECO:0000259" key="9">
    <source>
        <dbReference type="Pfam" id="PF01431"/>
    </source>
</evidence>
<dbReference type="Gene3D" id="3.40.390.10">
    <property type="entry name" value="Collagenase (Catalytic Domain)"/>
    <property type="match status" value="1"/>
</dbReference>
<dbReference type="PRINTS" id="PR00786">
    <property type="entry name" value="NEPRILYSIN"/>
</dbReference>
<dbReference type="Pfam" id="PF01431">
    <property type="entry name" value="Peptidase_M13"/>
    <property type="match status" value="1"/>
</dbReference>